<reference evidence="1" key="2">
    <citation type="submission" date="2020-09" db="EMBL/GenBank/DDBJ databases">
        <authorList>
            <person name="Sun Q."/>
            <person name="Zhou Y."/>
        </authorList>
    </citation>
    <scope>NUCLEOTIDE SEQUENCE</scope>
    <source>
        <strain evidence="1">CGMCC 1.15758</strain>
    </source>
</reference>
<dbReference type="Proteomes" id="UP000636949">
    <property type="component" value="Unassembled WGS sequence"/>
</dbReference>
<dbReference type="AlphaFoldDB" id="A0A8J2Z2Z4"/>
<dbReference type="RefSeq" id="WP_157968177.1">
    <property type="nucleotide sequence ID" value="NZ_BMJS01000004.1"/>
</dbReference>
<dbReference type="EMBL" id="BMJS01000004">
    <property type="protein sequence ID" value="GGF91646.1"/>
    <property type="molecule type" value="Genomic_DNA"/>
</dbReference>
<sequence length="157" mass="18607">MLEKAMRLIKISLRKRPFNIEDLVRLKEQIIESLLKDEFFCKLQNFHRQLNETHSKAESYDNILLKVEDLKPNKYILENIYKDKSSLVLNILVTENSNSYKISLLRKSLNINGDLEKQICELKVMPYMAFFNMTHFPTKATELLITDPLQLLQIKLY</sequence>
<comment type="caution">
    <text evidence="1">The sequence shown here is derived from an EMBL/GenBank/DDBJ whole genome shotgun (WGS) entry which is preliminary data.</text>
</comment>
<protein>
    <submittedName>
        <fullName evidence="1">Uncharacterized protein</fullName>
    </submittedName>
</protein>
<keyword evidence="2" id="KW-1185">Reference proteome</keyword>
<evidence type="ECO:0000313" key="1">
    <source>
        <dbReference type="EMBL" id="GGF91646.1"/>
    </source>
</evidence>
<name>A0A8J2Z2Z4_9GAMM</name>
<evidence type="ECO:0000313" key="2">
    <source>
        <dbReference type="Proteomes" id="UP000636949"/>
    </source>
</evidence>
<reference evidence="1" key="1">
    <citation type="journal article" date="2014" name="Int. J. Syst. Evol. Microbiol.">
        <title>Complete genome sequence of Corynebacterium casei LMG S-19264T (=DSM 44701T), isolated from a smear-ripened cheese.</title>
        <authorList>
            <consortium name="US DOE Joint Genome Institute (JGI-PGF)"/>
            <person name="Walter F."/>
            <person name="Albersmeier A."/>
            <person name="Kalinowski J."/>
            <person name="Ruckert C."/>
        </authorList>
    </citation>
    <scope>NUCLEOTIDE SEQUENCE</scope>
    <source>
        <strain evidence="1">CGMCC 1.15758</strain>
    </source>
</reference>
<accession>A0A8J2Z2Z4</accession>
<gene>
    <name evidence="1" type="ORF">GCM10010995_06080</name>
</gene>
<organism evidence="1 2">
    <name type="scientific">Cysteiniphilum litorale</name>
    <dbReference type="NCBI Taxonomy" id="2056700"/>
    <lineage>
        <taxon>Bacteria</taxon>
        <taxon>Pseudomonadati</taxon>
        <taxon>Pseudomonadota</taxon>
        <taxon>Gammaproteobacteria</taxon>
        <taxon>Thiotrichales</taxon>
        <taxon>Fastidiosibacteraceae</taxon>
        <taxon>Cysteiniphilum</taxon>
    </lineage>
</organism>
<proteinExistence type="predicted"/>